<organism evidence="2">
    <name type="scientific">uncultured marine virus</name>
    <dbReference type="NCBI Taxonomy" id="186617"/>
    <lineage>
        <taxon>Viruses</taxon>
        <taxon>environmental samples</taxon>
    </lineage>
</organism>
<evidence type="ECO:0000256" key="1">
    <source>
        <dbReference type="SAM" id="MobiDB-lite"/>
    </source>
</evidence>
<reference evidence="2" key="2">
    <citation type="submission" date="2015-03" db="EMBL/GenBank/DDBJ databases">
        <authorList>
            <person name="Chow C.-E.T."/>
            <person name="Winget D.M."/>
            <person name="White R.A.III."/>
            <person name="Hallam S.J."/>
            <person name="Suttle C.A."/>
        </authorList>
    </citation>
    <scope>NUCLEOTIDE SEQUENCE</scope>
    <source>
        <strain evidence="2">Anoxic3_5</strain>
    </source>
</reference>
<accession>A0A0F7L407</accession>
<dbReference type="EMBL" id="KR029580">
    <property type="protein sequence ID" value="AKH46213.1"/>
    <property type="molecule type" value="Genomic_DNA"/>
</dbReference>
<name>A0A0F7L407_9VIRU</name>
<feature type="compositionally biased region" description="Low complexity" evidence="1">
    <location>
        <begin position="16"/>
        <end position="33"/>
    </location>
</feature>
<feature type="compositionally biased region" description="Polar residues" evidence="1">
    <location>
        <begin position="34"/>
        <end position="43"/>
    </location>
</feature>
<evidence type="ECO:0000313" key="2">
    <source>
        <dbReference type="EMBL" id="AKH46213.1"/>
    </source>
</evidence>
<proteinExistence type="predicted"/>
<reference evidence="2" key="1">
    <citation type="journal article" date="2015" name="Front. Microbiol.">
        <title>Combining genomic sequencing methods to explore viral diversity and reveal potential virus-host interactions.</title>
        <authorList>
            <person name="Chow C.E."/>
            <person name="Winget D.M."/>
            <person name="White R.A.III."/>
            <person name="Hallam S.J."/>
            <person name="Suttle C.A."/>
        </authorList>
    </citation>
    <scope>NUCLEOTIDE SEQUENCE</scope>
    <source>
        <strain evidence="2">Anoxic3_5</strain>
    </source>
</reference>
<feature type="compositionally biased region" description="Polar residues" evidence="1">
    <location>
        <begin position="1"/>
        <end position="11"/>
    </location>
</feature>
<feature type="region of interest" description="Disordered" evidence="1">
    <location>
        <begin position="1"/>
        <end position="55"/>
    </location>
</feature>
<sequence>MNQLLPITSTGEKSDQSSMTSTSSLYSPTSQASENSLSVNISANPVICTKRKTSS</sequence>
<protein>
    <submittedName>
        <fullName evidence="2">Uncharacterized protein</fullName>
    </submittedName>
</protein>